<dbReference type="EMBL" id="PFEU01000002">
    <property type="protein sequence ID" value="PJE77262.1"/>
    <property type="molecule type" value="Genomic_DNA"/>
</dbReference>
<protein>
    <submittedName>
        <fullName evidence="1">Uncharacterized protein</fullName>
    </submittedName>
</protein>
<dbReference type="AlphaFoldDB" id="A0A2M8LIK8"/>
<proteinExistence type="predicted"/>
<reference evidence="2" key="1">
    <citation type="submission" date="2017-09" db="EMBL/GenBank/DDBJ databases">
        <title>Depth-based differentiation of microbial function through sediment-hosted aquifers and enrichment of novel symbionts in the deep terrestrial subsurface.</title>
        <authorList>
            <person name="Probst A.J."/>
            <person name="Ladd B."/>
            <person name="Jarett J.K."/>
            <person name="Geller-Mcgrath D.E."/>
            <person name="Sieber C.M.K."/>
            <person name="Emerson J.B."/>
            <person name="Anantharaman K."/>
            <person name="Thomas B.C."/>
            <person name="Malmstrom R."/>
            <person name="Stieglmeier M."/>
            <person name="Klingl A."/>
            <person name="Woyke T."/>
            <person name="Ryan C.M."/>
            <person name="Banfield J.F."/>
        </authorList>
    </citation>
    <scope>NUCLEOTIDE SEQUENCE [LARGE SCALE GENOMIC DNA]</scope>
</reference>
<organism evidence="1 2">
    <name type="scientific">Candidatus Uhrbacteria bacterium CG10_big_fil_rev_8_21_14_0_10_48_16</name>
    <dbReference type="NCBI Taxonomy" id="1975038"/>
    <lineage>
        <taxon>Bacteria</taxon>
        <taxon>Candidatus Uhriibacteriota</taxon>
    </lineage>
</organism>
<dbReference type="InterPro" id="IPR036034">
    <property type="entry name" value="PDZ_sf"/>
</dbReference>
<evidence type="ECO:0000313" key="2">
    <source>
        <dbReference type="Proteomes" id="UP000231436"/>
    </source>
</evidence>
<dbReference type="SUPFAM" id="SSF50156">
    <property type="entry name" value="PDZ domain-like"/>
    <property type="match status" value="1"/>
</dbReference>
<dbReference type="Gene3D" id="2.30.42.10">
    <property type="match status" value="1"/>
</dbReference>
<comment type="caution">
    <text evidence="1">The sequence shown here is derived from an EMBL/GenBank/DDBJ whole genome shotgun (WGS) entry which is preliminary data.</text>
</comment>
<accession>A0A2M8LIK8</accession>
<sequence>MGMKNYSWPHTIRIILFSCLIGGSAGVIGTALTTSYLSEYALELNDLTEPLRLTQERPRALPKDYEDALERMEERALPTIGTLIKQALLVESGVSVSESDIPVIALTSDGWALSTDGRVGDVVSWGTQSCEVDEVVNEPMFDFDFIHCATSNVPVIDIASGYSITAGDQLFIATSGTAFVFTQAQTVVWGDALRFSDLPSRRILLEGESSIVRGSAVFNVFGELVGVVHESAEGVEVIPFEYLSGAFTQVLESAPVISYPSLGVRGIDLAHAVGVSSELTRGYHAGVVLYGSRAVERGGSAQIAGLLEEDILLSVEGVTINGTYTLDDLLAYYSAGESIRIEIDRQGTRQEVVVTLGELAL</sequence>
<evidence type="ECO:0000313" key="1">
    <source>
        <dbReference type="EMBL" id="PJE77262.1"/>
    </source>
</evidence>
<dbReference type="Proteomes" id="UP000231436">
    <property type="component" value="Unassembled WGS sequence"/>
</dbReference>
<gene>
    <name evidence="1" type="ORF">COV05_00215</name>
</gene>
<name>A0A2M8LIK8_9BACT</name>